<gene>
    <name evidence="3" type="ORF">BRI6_1082</name>
    <name evidence="4" type="ORF">BRI9_1136</name>
    <name evidence="5" type="ORF">IVO3_1133</name>
    <name evidence="6" type="ORF">RAN7_1072</name>
</gene>
<organism evidence="6">
    <name type="scientific">plant metagenome</name>
    <dbReference type="NCBI Taxonomy" id="1297885"/>
    <lineage>
        <taxon>unclassified sequences</taxon>
        <taxon>metagenomes</taxon>
        <taxon>organismal metagenomes</taxon>
    </lineage>
</organism>
<dbReference type="EMBL" id="CAADIK010000065">
    <property type="protein sequence ID" value="VFR86494.1"/>
    <property type="molecule type" value="Genomic_DNA"/>
</dbReference>
<evidence type="ECO:0000313" key="5">
    <source>
        <dbReference type="EMBL" id="VFR98638.1"/>
    </source>
</evidence>
<keyword evidence="2" id="KW-1133">Transmembrane helix</keyword>
<keyword evidence="6" id="KW-0540">Nuclease</keyword>
<feature type="transmembrane region" description="Helical" evidence="2">
    <location>
        <begin position="6"/>
        <end position="26"/>
    </location>
</feature>
<dbReference type="AlphaFoldDB" id="A0A484XRZ2"/>
<evidence type="ECO:0000256" key="2">
    <source>
        <dbReference type="SAM" id="Phobius"/>
    </source>
</evidence>
<reference evidence="6" key="1">
    <citation type="submission" date="2019-03" db="EMBL/GenBank/DDBJ databases">
        <authorList>
            <person name="Danneels B."/>
        </authorList>
    </citation>
    <scope>NUCLEOTIDE SEQUENCE</scope>
</reference>
<keyword evidence="2" id="KW-0812">Transmembrane</keyword>
<evidence type="ECO:0000313" key="3">
    <source>
        <dbReference type="EMBL" id="VFR54501.1"/>
    </source>
</evidence>
<feature type="compositionally biased region" description="Basic and acidic residues" evidence="1">
    <location>
        <begin position="68"/>
        <end position="103"/>
    </location>
</feature>
<keyword evidence="2" id="KW-0472">Membrane</keyword>
<sequence length="190" mass="20614">MTISLLPAKLVGGGAVALAIGLGLLYMRSHYIYVGEATVQARWDQAENKRKAAQAKLQADATMRAAQLEREEREKDQLKQQEAERVAHEQAERDRAQAARDKQSAATVRGLRATIARLNAELDRMPGADQDTERGALADGTRTARELFGSCAGRYSEVASDTDRYRDQVVGLQAFVNDVCQAGGVAAPAN</sequence>
<dbReference type="EMBL" id="CAADIZ010000038">
    <property type="protein sequence ID" value="VFS26564.1"/>
    <property type="molecule type" value="Genomic_DNA"/>
</dbReference>
<evidence type="ECO:0000313" key="6">
    <source>
        <dbReference type="EMBL" id="VFS26564.1"/>
    </source>
</evidence>
<protein>
    <submittedName>
        <fullName evidence="6">Exonuclease SbcC</fullName>
    </submittedName>
</protein>
<name>A0A484XRZ2_9ZZZZ</name>
<feature type="region of interest" description="Disordered" evidence="1">
    <location>
        <begin position="68"/>
        <end position="104"/>
    </location>
</feature>
<evidence type="ECO:0000313" key="4">
    <source>
        <dbReference type="EMBL" id="VFR86494.1"/>
    </source>
</evidence>
<proteinExistence type="predicted"/>
<keyword evidence="6" id="KW-0378">Hydrolase</keyword>
<keyword evidence="6" id="KW-0269">Exonuclease</keyword>
<dbReference type="EMBL" id="CAADII010000029">
    <property type="protein sequence ID" value="VFR54501.1"/>
    <property type="molecule type" value="Genomic_DNA"/>
</dbReference>
<dbReference type="GO" id="GO:0004527">
    <property type="term" value="F:exonuclease activity"/>
    <property type="evidence" value="ECO:0007669"/>
    <property type="project" value="UniProtKB-KW"/>
</dbReference>
<dbReference type="EMBL" id="CAADIP010000067">
    <property type="protein sequence ID" value="VFR98638.1"/>
    <property type="molecule type" value="Genomic_DNA"/>
</dbReference>
<accession>A0A484XRZ2</accession>
<evidence type="ECO:0000256" key="1">
    <source>
        <dbReference type="SAM" id="MobiDB-lite"/>
    </source>
</evidence>